<evidence type="ECO:0000256" key="1">
    <source>
        <dbReference type="ARBA" id="ARBA00010016"/>
    </source>
</evidence>
<gene>
    <name evidence="3" type="ORF">AMTR_s00061p00037320</name>
</gene>
<dbReference type="EMBL" id="KI392075">
    <property type="protein sequence ID" value="ERN19006.1"/>
    <property type="molecule type" value="Genomic_DNA"/>
</dbReference>
<dbReference type="InterPro" id="IPR007573">
    <property type="entry name" value="QWRF"/>
</dbReference>
<evidence type="ECO:0000313" key="4">
    <source>
        <dbReference type="Proteomes" id="UP000017836"/>
    </source>
</evidence>
<feature type="region of interest" description="Disordered" evidence="2">
    <location>
        <begin position="269"/>
        <end position="289"/>
    </location>
</feature>
<feature type="compositionally biased region" description="Polar residues" evidence="2">
    <location>
        <begin position="233"/>
        <end position="244"/>
    </location>
</feature>
<dbReference type="eggNOG" id="ENOG502R98H">
    <property type="taxonomic scope" value="Eukaryota"/>
</dbReference>
<dbReference type="GO" id="GO:0008017">
    <property type="term" value="F:microtubule binding"/>
    <property type="evidence" value="ECO:0000318"/>
    <property type="project" value="GO_Central"/>
</dbReference>
<comment type="similarity">
    <text evidence="1">Belongs to the QWRF family.</text>
</comment>
<dbReference type="AlphaFoldDB" id="U5D079"/>
<dbReference type="Proteomes" id="UP000017836">
    <property type="component" value="Unassembled WGS sequence"/>
</dbReference>
<dbReference type="STRING" id="13333.U5D079"/>
<name>U5D079_AMBTC</name>
<dbReference type="GO" id="GO:0051225">
    <property type="term" value="P:spindle assembly"/>
    <property type="evidence" value="ECO:0000318"/>
    <property type="project" value="GO_Central"/>
</dbReference>
<feature type="region of interest" description="Disordered" evidence="2">
    <location>
        <begin position="82"/>
        <end position="107"/>
    </location>
</feature>
<sequence>MAVVREEGMITNPSIINNDEKPAITIDNEKVSSANAPPTQRRPRIREVSSRFMTTPHPKCPNPPPLPTPKYGASDMLLMRRSHSARRPQHHPFSDHQQQQQEALSSDVVSEALTTAMAATFTTRSLDDHPFTLRPSSAPNANVNMSTETPCFFNHTTNNNKPDGNGTAIPPRKRPAAPARQFKENGGAGLRPDTPRPQAKDRSSRSIPRIQHHRSLQNNKVAALVASRPVGPTDSSSIVPSTSGEAPHCHKEPIASSKAAAVVVEEGVRKPNENSSAPHMDSGSLGNRGNSCGEAPAIAELVNMDDLSWSDTSSVGSSQGGGICDSPPIAANIQSSKILRTASSACRSSMPEADLLPTMGGRDGGGPCRSLNSAFSSCVAAKSMSKQASVMSRYLVCSSSSSSKGSGVSLPPHPSHMRTASSLSTSMIKAAQPDTMRKVKKASSHDDDVHMMKLLQNRYLQWRYANVKAESALQAQGVSAEKCLIALWAKIVKLHDSVERKRIELVQLKMAERLSKILEGQMPFLDSWENMEESYSNSLLGVSGALHNATLRLPVTGNVRADTGEVEQALQSAADVLEATYPSLCSFLPKTEEMNSLASAVAGIVTKERALIEECGQLLMMANKLQTEECSLSGQLIQLNRDRRLA</sequence>
<evidence type="ECO:0000256" key="2">
    <source>
        <dbReference type="SAM" id="MobiDB-lite"/>
    </source>
</evidence>
<reference evidence="4" key="1">
    <citation type="journal article" date="2013" name="Science">
        <title>The Amborella genome and the evolution of flowering plants.</title>
        <authorList>
            <consortium name="Amborella Genome Project"/>
        </authorList>
    </citation>
    <scope>NUCLEOTIDE SEQUENCE [LARGE SCALE GENOMIC DNA]</scope>
</reference>
<dbReference type="GO" id="GO:0005737">
    <property type="term" value="C:cytoplasm"/>
    <property type="evidence" value="ECO:0000318"/>
    <property type="project" value="GO_Central"/>
</dbReference>
<dbReference type="HOGENOM" id="CLU_424147_0_0_1"/>
<accession>U5D079</accession>
<feature type="compositionally biased region" description="Polar residues" evidence="2">
    <location>
        <begin position="95"/>
        <end position="107"/>
    </location>
</feature>
<dbReference type="PANTHER" id="PTHR31807:SF6">
    <property type="entry name" value="PROTEIN ENDOSPERM DEFECTIVE 1-RELATED"/>
    <property type="match status" value="1"/>
</dbReference>
<evidence type="ECO:0000313" key="3">
    <source>
        <dbReference type="EMBL" id="ERN19006.1"/>
    </source>
</evidence>
<keyword evidence="4" id="KW-1185">Reference proteome</keyword>
<dbReference type="PANTHER" id="PTHR31807">
    <property type="entry name" value="AUGMIN FAMILY MEMBER"/>
    <property type="match status" value="1"/>
</dbReference>
<dbReference type="Pfam" id="PF04484">
    <property type="entry name" value="QWRF"/>
    <property type="match status" value="1"/>
</dbReference>
<dbReference type="Gramene" id="ERN19006">
    <property type="protein sequence ID" value="ERN19006"/>
    <property type="gene ID" value="AMTR_s00061p00037320"/>
</dbReference>
<dbReference type="GO" id="GO:0005880">
    <property type="term" value="C:nuclear microtubule"/>
    <property type="evidence" value="ECO:0000318"/>
    <property type="project" value="GO_Central"/>
</dbReference>
<organism evidence="3 4">
    <name type="scientific">Amborella trichopoda</name>
    <dbReference type="NCBI Taxonomy" id="13333"/>
    <lineage>
        <taxon>Eukaryota</taxon>
        <taxon>Viridiplantae</taxon>
        <taxon>Streptophyta</taxon>
        <taxon>Embryophyta</taxon>
        <taxon>Tracheophyta</taxon>
        <taxon>Spermatophyta</taxon>
        <taxon>Magnoliopsida</taxon>
        <taxon>Amborellales</taxon>
        <taxon>Amborellaceae</taxon>
        <taxon>Amborella</taxon>
    </lineage>
</organism>
<feature type="region of interest" description="Disordered" evidence="2">
    <location>
        <begin position="153"/>
        <end position="250"/>
    </location>
</feature>
<protein>
    <submittedName>
        <fullName evidence="3">Uncharacterized protein</fullName>
    </submittedName>
</protein>
<proteinExistence type="inferred from homology"/>
<feature type="compositionally biased region" description="Polar residues" evidence="2">
    <location>
        <begin position="153"/>
        <end position="162"/>
    </location>
</feature>